<dbReference type="Gene3D" id="2.60.40.790">
    <property type="match status" value="1"/>
</dbReference>
<keyword evidence="6" id="KW-1185">Reference proteome</keyword>
<dbReference type="AlphaFoldDB" id="A0A072TEB3"/>
<dbReference type="EnsemblPlants" id="KEH15591">
    <property type="protein sequence ID" value="KEH15591"/>
    <property type="gene ID" value="MTR_0769s0020"/>
</dbReference>
<protein>
    <submittedName>
        <fullName evidence="4">21.7 kDa class VI heat shock protein</fullName>
    </submittedName>
</protein>
<evidence type="ECO:0000256" key="1">
    <source>
        <dbReference type="PROSITE-ProRule" id="PRU00285"/>
    </source>
</evidence>
<evidence type="ECO:0000313" key="6">
    <source>
        <dbReference type="Proteomes" id="UP000002051"/>
    </source>
</evidence>
<comment type="similarity">
    <text evidence="1 2">Belongs to the small heat shock protein (HSP20) family.</text>
</comment>
<organism evidence="4 6">
    <name type="scientific">Medicago truncatula</name>
    <name type="common">Barrel medic</name>
    <name type="synonym">Medicago tribuloides</name>
    <dbReference type="NCBI Taxonomy" id="3880"/>
    <lineage>
        <taxon>Eukaryota</taxon>
        <taxon>Viridiplantae</taxon>
        <taxon>Streptophyta</taxon>
        <taxon>Embryophyta</taxon>
        <taxon>Tracheophyta</taxon>
        <taxon>Spermatophyta</taxon>
        <taxon>Magnoliopsida</taxon>
        <taxon>eudicotyledons</taxon>
        <taxon>Gunneridae</taxon>
        <taxon>Pentapetalae</taxon>
        <taxon>rosids</taxon>
        <taxon>fabids</taxon>
        <taxon>Fabales</taxon>
        <taxon>Fabaceae</taxon>
        <taxon>Papilionoideae</taxon>
        <taxon>50 kb inversion clade</taxon>
        <taxon>NPAAA clade</taxon>
        <taxon>Hologalegina</taxon>
        <taxon>IRL clade</taxon>
        <taxon>Trifolieae</taxon>
        <taxon>Medicago</taxon>
    </lineage>
</organism>
<reference evidence="5" key="3">
    <citation type="submission" date="2015-06" db="UniProtKB">
        <authorList>
            <consortium name="EnsemblPlants"/>
        </authorList>
    </citation>
    <scope>IDENTIFICATION</scope>
    <source>
        <strain evidence="5">cv. Jemalong A17</strain>
    </source>
</reference>
<sequence length="90" mass="10633">LFFKAGTGKNNIQVHVDKGKVVEISGQWRQQRDSKTNDWRCGHWWKNGYVRRLEMPEDADWKNIQAFIYNDIFLEIKMPKIKKGSDHAQG</sequence>
<feature type="domain" description="SHSP" evidence="3">
    <location>
        <begin position="1"/>
        <end position="90"/>
    </location>
</feature>
<reference evidence="4 6" key="2">
    <citation type="journal article" date="2014" name="BMC Genomics">
        <title>An improved genome release (version Mt4.0) for the model legume Medicago truncatula.</title>
        <authorList>
            <person name="Tang H."/>
            <person name="Krishnakumar V."/>
            <person name="Bidwell S."/>
            <person name="Rosen B."/>
            <person name="Chan A."/>
            <person name="Zhou S."/>
            <person name="Gentzbittel L."/>
            <person name="Childs K.L."/>
            <person name="Yandell M."/>
            <person name="Gundlach H."/>
            <person name="Mayer K.F."/>
            <person name="Schwartz D.C."/>
            <person name="Town C.D."/>
        </authorList>
    </citation>
    <scope>GENOME REANNOTATION</scope>
    <source>
        <strain evidence="4">A17</strain>
        <strain evidence="5 6">cv. Jemalong A17</strain>
    </source>
</reference>
<dbReference type="STRING" id="3880.A0A072TEB3"/>
<dbReference type="InterPro" id="IPR002068">
    <property type="entry name" value="A-crystallin/Hsp20_dom"/>
</dbReference>
<evidence type="ECO:0000313" key="5">
    <source>
        <dbReference type="EnsemblPlants" id="KEH15591"/>
    </source>
</evidence>
<accession>A0A072TEB3</accession>
<feature type="non-terminal residue" evidence="4">
    <location>
        <position position="1"/>
    </location>
</feature>
<keyword evidence="4" id="KW-0346">Stress response</keyword>
<name>A0A072TEB3_MEDTR</name>
<dbReference type="PANTHER" id="PTHR47838:SF1">
    <property type="entry name" value="21.7 KDA CLASS VI HEAT SHOCK PROTEIN"/>
    <property type="match status" value="1"/>
</dbReference>
<evidence type="ECO:0000259" key="3">
    <source>
        <dbReference type="PROSITE" id="PS01031"/>
    </source>
</evidence>
<dbReference type="HOGENOM" id="CLU_2447161_0_0_1"/>
<evidence type="ECO:0000256" key="2">
    <source>
        <dbReference type="RuleBase" id="RU003616"/>
    </source>
</evidence>
<proteinExistence type="inferred from homology"/>
<dbReference type="PANTHER" id="PTHR47838">
    <property type="entry name" value="21.7 KDA CLASS VI HEAT SHOCK PROTEIN"/>
    <property type="match status" value="1"/>
</dbReference>
<reference evidence="4 6" key="1">
    <citation type="journal article" date="2011" name="Nature">
        <title>The Medicago genome provides insight into the evolution of rhizobial symbioses.</title>
        <authorList>
            <person name="Young N.D."/>
            <person name="Debelle F."/>
            <person name="Oldroyd G.E."/>
            <person name="Geurts R."/>
            <person name="Cannon S.B."/>
            <person name="Udvardi M.K."/>
            <person name="Benedito V.A."/>
            <person name="Mayer K.F."/>
            <person name="Gouzy J."/>
            <person name="Schoof H."/>
            <person name="Van de Peer Y."/>
            <person name="Proost S."/>
            <person name="Cook D.R."/>
            <person name="Meyers B.C."/>
            <person name="Spannagl M."/>
            <person name="Cheung F."/>
            <person name="De Mita S."/>
            <person name="Krishnakumar V."/>
            <person name="Gundlach H."/>
            <person name="Zhou S."/>
            <person name="Mudge J."/>
            <person name="Bharti A.K."/>
            <person name="Murray J.D."/>
            <person name="Naoumkina M.A."/>
            <person name="Rosen B."/>
            <person name="Silverstein K.A."/>
            <person name="Tang H."/>
            <person name="Rombauts S."/>
            <person name="Zhao P.X."/>
            <person name="Zhou P."/>
            <person name="Barbe V."/>
            <person name="Bardou P."/>
            <person name="Bechner M."/>
            <person name="Bellec A."/>
            <person name="Berger A."/>
            <person name="Berges H."/>
            <person name="Bidwell S."/>
            <person name="Bisseling T."/>
            <person name="Choisne N."/>
            <person name="Couloux A."/>
            <person name="Denny R."/>
            <person name="Deshpande S."/>
            <person name="Dai X."/>
            <person name="Doyle J.J."/>
            <person name="Dudez A.M."/>
            <person name="Farmer A.D."/>
            <person name="Fouteau S."/>
            <person name="Franken C."/>
            <person name="Gibelin C."/>
            <person name="Gish J."/>
            <person name="Goldstein S."/>
            <person name="Gonzalez A.J."/>
            <person name="Green P.J."/>
            <person name="Hallab A."/>
            <person name="Hartog M."/>
            <person name="Hua A."/>
            <person name="Humphray S.J."/>
            <person name="Jeong D.H."/>
            <person name="Jing Y."/>
            <person name="Jocker A."/>
            <person name="Kenton S.M."/>
            <person name="Kim D.J."/>
            <person name="Klee K."/>
            <person name="Lai H."/>
            <person name="Lang C."/>
            <person name="Lin S."/>
            <person name="Macmil S.L."/>
            <person name="Magdelenat G."/>
            <person name="Matthews L."/>
            <person name="McCorrison J."/>
            <person name="Monaghan E.L."/>
            <person name="Mun J.H."/>
            <person name="Najar F.Z."/>
            <person name="Nicholson C."/>
            <person name="Noirot C."/>
            <person name="O'Bleness M."/>
            <person name="Paule C.R."/>
            <person name="Poulain J."/>
            <person name="Prion F."/>
            <person name="Qin B."/>
            <person name="Qu C."/>
            <person name="Retzel E.F."/>
            <person name="Riddle C."/>
            <person name="Sallet E."/>
            <person name="Samain S."/>
            <person name="Samson N."/>
            <person name="Sanders I."/>
            <person name="Saurat O."/>
            <person name="Scarpelli C."/>
            <person name="Schiex T."/>
            <person name="Segurens B."/>
            <person name="Severin A.J."/>
            <person name="Sherrier D.J."/>
            <person name="Shi R."/>
            <person name="Sims S."/>
            <person name="Singer S.R."/>
            <person name="Sinharoy S."/>
            <person name="Sterck L."/>
            <person name="Viollet A."/>
            <person name="Wang B.B."/>
            <person name="Wang K."/>
            <person name="Wang M."/>
            <person name="Wang X."/>
            <person name="Warfsmann J."/>
            <person name="Weissenbach J."/>
            <person name="White D.D."/>
            <person name="White J.D."/>
            <person name="Wiley G.B."/>
            <person name="Wincker P."/>
            <person name="Xing Y."/>
            <person name="Yang L."/>
            <person name="Yao Z."/>
            <person name="Ying F."/>
            <person name="Zhai J."/>
            <person name="Zhou L."/>
            <person name="Zuber A."/>
            <person name="Denarie J."/>
            <person name="Dixon R.A."/>
            <person name="May G.D."/>
            <person name="Schwartz D.C."/>
            <person name="Rogers J."/>
            <person name="Quetier F."/>
            <person name="Town C.D."/>
            <person name="Roe B.A."/>
        </authorList>
    </citation>
    <scope>NUCLEOTIDE SEQUENCE [LARGE SCALE GENOMIC DNA]</scope>
    <source>
        <strain evidence="4">A17</strain>
        <strain evidence="5 6">cv. Jemalong A17</strain>
    </source>
</reference>
<dbReference type="Proteomes" id="UP000002051">
    <property type="component" value="Unassembled WGS sequence"/>
</dbReference>
<dbReference type="SUPFAM" id="SSF49764">
    <property type="entry name" value="HSP20-like chaperones"/>
    <property type="match status" value="1"/>
</dbReference>
<dbReference type="PROSITE" id="PS01031">
    <property type="entry name" value="SHSP"/>
    <property type="match status" value="1"/>
</dbReference>
<gene>
    <name evidence="4" type="ORF">MTR_0769s0020</name>
</gene>
<dbReference type="Pfam" id="PF00011">
    <property type="entry name" value="HSP20"/>
    <property type="match status" value="1"/>
</dbReference>
<evidence type="ECO:0000313" key="4">
    <source>
        <dbReference type="EMBL" id="KEH15591.1"/>
    </source>
</evidence>
<dbReference type="InterPro" id="IPR008978">
    <property type="entry name" value="HSP20-like_chaperone"/>
</dbReference>
<dbReference type="EMBL" id="KL403493">
    <property type="protein sequence ID" value="KEH15591.1"/>
    <property type="molecule type" value="Genomic_DNA"/>
</dbReference>